<dbReference type="OrthoDB" id="302696at2759"/>
<comment type="caution">
    <text evidence="1">The sequence shown here is derived from an EMBL/GenBank/DDBJ whole genome shotgun (WGS) entry which is preliminary data.</text>
</comment>
<organism evidence="1 2">
    <name type="scientific">Paramecium sonneborni</name>
    <dbReference type="NCBI Taxonomy" id="65129"/>
    <lineage>
        <taxon>Eukaryota</taxon>
        <taxon>Sar</taxon>
        <taxon>Alveolata</taxon>
        <taxon>Ciliophora</taxon>
        <taxon>Intramacronucleata</taxon>
        <taxon>Oligohymenophorea</taxon>
        <taxon>Peniculida</taxon>
        <taxon>Parameciidae</taxon>
        <taxon>Paramecium</taxon>
    </lineage>
</organism>
<proteinExistence type="predicted"/>
<reference evidence="1" key="1">
    <citation type="submission" date="2021-01" db="EMBL/GenBank/DDBJ databases">
        <authorList>
            <consortium name="Genoscope - CEA"/>
            <person name="William W."/>
        </authorList>
    </citation>
    <scope>NUCLEOTIDE SEQUENCE</scope>
</reference>
<sequence>MEYLYFCFGCGQINNGDEFQINEMKSRDIQILNCQKCKQQTICIQCLDCKMYKYCIDQDINKIIQCVCGSKQRNFKCNFCKNALVIKDKNLKQTTEICCHFCKNNFYIINCPDCQSMKFIASSDKIIFCSECNLSFRIDECKLCKEVAFSRDQVEPFFFKCQKNHQYMEIKCVQCNKINKINGTQEINYKCQFCATNMKKIICLCGQNQIRKTTNDQVDKFKCIKCTLEYKIIKCNSNGCSFPILQLIKPPIEIKETDTGPFNEITNIFQIYFYLFKMSYSIITI</sequence>
<name>A0A8S1QJJ9_9CILI</name>
<accession>A0A8S1QJJ9</accession>
<gene>
    <name evidence="1" type="ORF">PSON_ATCC_30995.1.T1080056</name>
</gene>
<protein>
    <submittedName>
        <fullName evidence="1">Uncharacterized protein</fullName>
    </submittedName>
</protein>
<evidence type="ECO:0000313" key="2">
    <source>
        <dbReference type="Proteomes" id="UP000692954"/>
    </source>
</evidence>
<dbReference type="Proteomes" id="UP000692954">
    <property type="component" value="Unassembled WGS sequence"/>
</dbReference>
<dbReference type="EMBL" id="CAJJDN010000108">
    <property type="protein sequence ID" value="CAD8115334.1"/>
    <property type="molecule type" value="Genomic_DNA"/>
</dbReference>
<keyword evidence="2" id="KW-1185">Reference proteome</keyword>
<evidence type="ECO:0000313" key="1">
    <source>
        <dbReference type="EMBL" id="CAD8115334.1"/>
    </source>
</evidence>
<dbReference type="AlphaFoldDB" id="A0A8S1QJJ9"/>